<dbReference type="AlphaFoldDB" id="A0A815NJB5"/>
<feature type="transmembrane region" description="Helical" evidence="1">
    <location>
        <begin position="21"/>
        <end position="40"/>
    </location>
</feature>
<keyword evidence="1" id="KW-1133">Transmembrane helix</keyword>
<name>A0A815NJB5_9BILA</name>
<dbReference type="Proteomes" id="UP000663834">
    <property type="component" value="Unassembled WGS sequence"/>
</dbReference>
<evidence type="ECO:0000313" key="4">
    <source>
        <dbReference type="Proteomes" id="UP000663834"/>
    </source>
</evidence>
<dbReference type="EMBL" id="CAJOBJ010213933">
    <property type="protein sequence ID" value="CAF5017651.1"/>
    <property type="molecule type" value="Genomic_DNA"/>
</dbReference>
<organism evidence="2 4">
    <name type="scientific">Rotaria magnacalcarata</name>
    <dbReference type="NCBI Taxonomy" id="392030"/>
    <lineage>
        <taxon>Eukaryota</taxon>
        <taxon>Metazoa</taxon>
        <taxon>Spiralia</taxon>
        <taxon>Gnathifera</taxon>
        <taxon>Rotifera</taxon>
        <taxon>Eurotatoria</taxon>
        <taxon>Bdelloidea</taxon>
        <taxon>Philodinida</taxon>
        <taxon>Philodinidae</taxon>
        <taxon>Rotaria</taxon>
    </lineage>
</organism>
<evidence type="ECO:0000256" key="1">
    <source>
        <dbReference type="SAM" id="Phobius"/>
    </source>
</evidence>
<evidence type="ECO:0000313" key="3">
    <source>
        <dbReference type="EMBL" id="CAF5017651.1"/>
    </source>
</evidence>
<dbReference type="EMBL" id="CAJNOW010005079">
    <property type="protein sequence ID" value="CAF1439044.1"/>
    <property type="molecule type" value="Genomic_DNA"/>
</dbReference>
<dbReference type="OrthoDB" id="10043784at2759"/>
<keyword evidence="1" id="KW-0812">Transmembrane</keyword>
<comment type="caution">
    <text evidence="2">The sequence shown here is derived from an EMBL/GenBank/DDBJ whole genome shotgun (WGS) entry which is preliminary data.</text>
</comment>
<reference evidence="2" key="1">
    <citation type="submission" date="2021-02" db="EMBL/GenBank/DDBJ databases">
        <authorList>
            <person name="Nowell W R."/>
        </authorList>
    </citation>
    <scope>NUCLEOTIDE SEQUENCE</scope>
</reference>
<protein>
    <submittedName>
        <fullName evidence="2">Uncharacterized protein</fullName>
    </submittedName>
</protein>
<gene>
    <name evidence="3" type="ORF">GIL414_LOCUS58208</name>
    <name evidence="2" type="ORF">KQP761_LOCUS11420</name>
</gene>
<evidence type="ECO:0000313" key="2">
    <source>
        <dbReference type="EMBL" id="CAF1439044.1"/>
    </source>
</evidence>
<accession>A0A815NJB5</accession>
<proteinExistence type="predicted"/>
<feature type="non-terminal residue" evidence="2">
    <location>
        <position position="57"/>
    </location>
</feature>
<dbReference type="Proteomes" id="UP000681720">
    <property type="component" value="Unassembled WGS sequence"/>
</dbReference>
<sequence>MREVPSFTNAQRRVTTRKKVTWVRATLASIRAIAITVDIWTKKQTSFICLTGHAFNK</sequence>
<keyword evidence="1" id="KW-0472">Membrane</keyword>